<keyword evidence="7" id="KW-1185">Reference proteome</keyword>
<organism evidence="6 7">
    <name type="scientific">Actinomycetospora lemnae</name>
    <dbReference type="NCBI Taxonomy" id="3019891"/>
    <lineage>
        <taxon>Bacteria</taxon>
        <taxon>Bacillati</taxon>
        <taxon>Actinomycetota</taxon>
        <taxon>Actinomycetes</taxon>
        <taxon>Pseudonocardiales</taxon>
        <taxon>Pseudonocardiaceae</taxon>
        <taxon>Actinomycetospora</taxon>
    </lineage>
</organism>
<sequence>MRVVVVGAGIVGLATAYTLSRAGATVRCLDAGEPMGARSAGDTRIFRVAHGDPGLVAEARRASELWDDWSMTAGRTLVGGERAIVSGPRVPVWSAAMTAAGAIHRVVGGRRSVPGSTPIAELDLGDGVLHDPAGGVLDLAAAGAFLREAVGPERAEVTAVDRDGTVHLADGREERADRPDAVVVAAGAGTPAMAAPLGIDVPAELEHHARFTFAGPADRPCHLDGRPDGPLASTYQHRTRAGHWAVGGHLPDEDTAWELGAEEVARRSRAAVVDHVRRHLPDLDPTPVGELRCTPMRGAGDGVHRAREGAVHVVWGDNLAKLAPRIGELVAADVVGDTPVGGGARDHAP</sequence>
<dbReference type="EMBL" id="JAQZAO010000002">
    <property type="protein sequence ID" value="MDD7964830.1"/>
    <property type="molecule type" value="Genomic_DNA"/>
</dbReference>
<reference evidence="6 7" key="1">
    <citation type="submission" date="2023-02" db="EMBL/GenBank/DDBJ databases">
        <title>Genome sequencing required for Actinomycetospora new species description.</title>
        <authorList>
            <person name="Saimee Y."/>
            <person name="Duangmal K."/>
        </authorList>
    </citation>
    <scope>NUCLEOTIDE SEQUENCE [LARGE SCALE GENOMIC DNA]</scope>
    <source>
        <strain evidence="6 7">DW7H6</strain>
    </source>
</reference>
<keyword evidence="4" id="KW-0560">Oxidoreductase</keyword>
<name>A0ABT5SPQ7_9PSEU</name>
<dbReference type="RefSeq" id="WP_274199362.1">
    <property type="nucleotide sequence ID" value="NZ_JAQZAO010000002.1"/>
</dbReference>
<feature type="domain" description="FAD dependent oxidoreductase" evidence="5">
    <location>
        <begin position="2"/>
        <end position="331"/>
    </location>
</feature>
<evidence type="ECO:0000256" key="1">
    <source>
        <dbReference type="ARBA" id="ARBA00001974"/>
    </source>
</evidence>
<dbReference type="InterPro" id="IPR006076">
    <property type="entry name" value="FAD-dep_OxRdtase"/>
</dbReference>
<dbReference type="Gene3D" id="3.30.9.10">
    <property type="entry name" value="D-Amino Acid Oxidase, subunit A, domain 2"/>
    <property type="match status" value="1"/>
</dbReference>
<gene>
    <name evidence="6" type="ORF">PGB27_05650</name>
</gene>
<evidence type="ECO:0000256" key="4">
    <source>
        <dbReference type="ARBA" id="ARBA00023002"/>
    </source>
</evidence>
<dbReference type="PANTHER" id="PTHR10961:SF7">
    <property type="entry name" value="FAD DEPENDENT OXIDOREDUCTASE DOMAIN-CONTAINING PROTEIN"/>
    <property type="match status" value="1"/>
</dbReference>
<dbReference type="Pfam" id="PF01266">
    <property type="entry name" value="DAO"/>
    <property type="match status" value="1"/>
</dbReference>
<dbReference type="PANTHER" id="PTHR10961">
    <property type="entry name" value="PEROXISOMAL SARCOSINE OXIDASE"/>
    <property type="match status" value="1"/>
</dbReference>
<evidence type="ECO:0000259" key="5">
    <source>
        <dbReference type="Pfam" id="PF01266"/>
    </source>
</evidence>
<protein>
    <submittedName>
        <fullName evidence="6">FAD-dependent oxidoreductase</fullName>
    </submittedName>
</protein>
<proteinExistence type="predicted"/>
<dbReference type="Proteomes" id="UP001300763">
    <property type="component" value="Unassembled WGS sequence"/>
</dbReference>
<evidence type="ECO:0000313" key="6">
    <source>
        <dbReference type="EMBL" id="MDD7964830.1"/>
    </source>
</evidence>
<dbReference type="Gene3D" id="3.50.50.60">
    <property type="entry name" value="FAD/NAD(P)-binding domain"/>
    <property type="match status" value="1"/>
</dbReference>
<dbReference type="SUPFAM" id="SSF51905">
    <property type="entry name" value="FAD/NAD(P)-binding domain"/>
    <property type="match status" value="1"/>
</dbReference>
<evidence type="ECO:0000256" key="3">
    <source>
        <dbReference type="ARBA" id="ARBA00022827"/>
    </source>
</evidence>
<evidence type="ECO:0000313" key="7">
    <source>
        <dbReference type="Proteomes" id="UP001300763"/>
    </source>
</evidence>
<comment type="caution">
    <text evidence="6">The sequence shown here is derived from an EMBL/GenBank/DDBJ whole genome shotgun (WGS) entry which is preliminary data.</text>
</comment>
<dbReference type="InterPro" id="IPR036188">
    <property type="entry name" value="FAD/NAD-bd_sf"/>
</dbReference>
<accession>A0ABT5SPQ7</accession>
<comment type="cofactor">
    <cofactor evidence="1">
        <name>FAD</name>
        <dbReference type="ChEBI" id="CHEBI:57692"/>
    </cofactor>
</comment>
<dbReference type="InterPro" id="IPR045170">
    <property type="entry name" value="MTOX"/>
</dbReference>
<evidence type="ECO:0000256" key="2">
    <source>
        <dbReference type="ARBA" id="ARBA00022630"/>
    </source>
</evidence>
<keyword evidence="3" id="KW-0274">FAD</keyword>
<keyword evidence="2" id="KW-0285">Flavoprotein</keyword>